<evidence type="ECO:0000256" key="2">
    <source>
        <dbReference type="SAM" id="MobiDB-lite"/>
    </source>
</evidence>
<feature type="coiled-coil region" evidence="1">
    <location>
        <begin position="363"/>
        <end position="397"/>
    </location>
</feature>
<gene>
    <name evidence="4" type="ORF">GALMADRAFT_215218</name>
</gene>
<keyword evidence="1" id="KW-0175">Coiled coil</keyword>
<organism evidence="4 5">
    <name type="scientific">Galerina marginata (strain CBS 339.88)</name>
    <dbReference type="NCBI Taxonomy" id="685588"/>
    <lineage>
        <taxon>Eukaryota</taxon>
        <taxon>Fungi</taxon>
        <taxon>Dikarya</taxon>
        <taxon>Basidiomycota</taxon>
        <taxon>Agaricomycotina</taxon>
        <taxon>Agaricomycetes</taxon>
        <taxon>Agaricomycetidae</taxon>
        <taxon>Agaricales</taxon>
        <taxon>Agaricineae</taxon>
        <taxon>Strophariaceae</taxon>
        <taxon>Galerina</taxon>
    </lineage>
</organism>
<dbReference type="Pfam" id="PF20681">
    <property type="entry name" value="DUF6818"/>
    <property type="match status" value="1"/>
</dbReference>
<proteinExistence type="predicted"/>
<name>A0A067SQX7_GALM3</name>
<protein>
    <recommendedName>
        <fullName evidence="3">DUF6818 domain-containing protein</fullName>
    </recommendedName>
</protein>
<dbReference type="HOGENOM" id="CLU_039750_0_0_1"/>
<feature type="region of interest" description="Disordered" evidence="2">
    <location>
        <begin position="1"/>
        <end position="22"/>
    </location>
</feature>
<feature type="region of interest" description="Disordered" evidence="2">
    <location>
        <begin position="267"/>
        <end position="327"/>
    </location>
</feature>
<evidence type="ECO:0000313" key="4">
    <source>
        <dbReference type="EMBL" id="KDR69193.1"/>
    </source>
</evidence>
<dbReference type="AlphaFoldDB" id="A0A067SQX7"/>
<feature type="compositionally biased region" description="Polar residues" evidence="2">
    <location>
        <begin position="306"/>
        <end position="327"/>
    </location>
</feature>
<reference evidence="5" key="1">
    <citation type="journal article" date="2014" name="Proc. Natl. Acad. Sci. U.S.A.">
        <title>Extensive sampling of basidiomycete genomes demonstrates inadequacy of the white-rot/brown-rot paradigm for wood decay fungi.</title>
        <authorList>
            <person name="Riley R."/>
            <person name="Salamov A.A."/>
            <person name="Brown D.W."/>
            <person name="Nagy L.G."/>
            <person name="Floudas D."/>
            <person name="Held B.W."/>
            <person name="Levasseur A."/>
            <person name="Lombard V."/>
            <person name="Morin E."/>
            <person name="Otillar R."/>
            <person name="Lindquist E.A."/>
            <person name="Sun H."/>
            <person name="LaButti K.M."/>
            <person name="Schmutz J."/>
            <person name="Jabbour D."/>
            <person name="Luo H."/>
            <person name="Baker S.E."/>
            <person name="Pisabarro A.G."/>
            <person name="Walton J.D."/>
            <person name="Blanchette R.A."/>
            <person name="Henrissat B."/>
            <person name="Martin F."/>
            <person name="Cullen D."/>
            <person name="Hibbett D.S."/>
            <person name="Grigoriev I.V."/>
        </authorList>
    </citation>
    <scope>NUCLEOTIDE SEQUENCE [LARGE SCALE GENOMIC DNA]</scope>
    <source>
        <strain evidence="5">CBS 339.88</strain>
    </source>
</reference>
<dbReference type="OrthoDB" id="99432at2759"/>
<evidence type="ECO:0000313" key="5">
    <source>
        <dbReference type="Proteomes" id="UP000027222"/>
    </source>
</evidence>
<feature type="compositionally biased region" description="Polar residues" evidence="2">
    <location>
        <begin position="10"/>
        <end position="19"/>
    </location>
</feature>
<feature type="domain" description="DUF6818" evidence="3">
    <location>
        <begin position="184"/>
        <end position="259"/>
    </location>
</feature>
<dbReference type="PANTHER" id="PTHR34409:SF1">
    <property type="entry name" value="MYB-LIKE DOMAIN-CONTAINING PROTEIN"/>
    <property type="match status" value="1"/>
</dbReference>
<evidence type="ECO:0000259" key="3">
    <source>
        <dbReference type="Pfam" id="PF20681"/>
    </source>
</evidence>
<dbReference type="Proteomes" id="UP000027222">
    <property type="component" value="Unassembled WGS sequence"/>
</dbReference>
<evidence type="ECO:0000256" key="1">
    <source>
        <dbReference type="SAM" id="Coils"/>
    </source>
</evidence>
<dbReference type="EMBL" id="KL142403">
    <property type="protein sequence ID" value="KDR69193.1"/>
    <property type="molecule type" value="Genomic_DNA"/>
</dbReference>
<feature type="compositionally biased region" description="Basic residues" evidence="2">
    <location>
        <begin position="137"/>
        <end position="146"/>
    </location>
</feature>
<keyword evidence="5" id="KW-1185">Reference proteome</keyword>
<sequence>MDGSDHHAQQFFTDENGVNYSRYGADAPWRQISPRRQPALHHAHPQAHQFSAAAPTFSFPPSNIGLPSIHNTPLPYNRDLAHPSSQPPPGIDSMPTSRPVMGNDEADPPPSQRLPQVARPAAKIAGVRRADPDPKGKGKAAGKRKATASSSADVKKQKGRVVGAANYTADDIWGLLAILSERLPIGGKAWNNCADEYNAWAEENDRPVRTSKSLEAKFKQLVKTTKPTGDAEMPDYVQQAHEIEDAINEKAGTRDLDDDDIADDVIEPSSDEEDAPAIAPPPKKLFLKKPVDGSDKGPVVRRATSDRITQSASHLSRPSRNSGTDFLTNISAALDPSMQTARQEERTARTFQASQMFSMSAQLRESQSLVESLRTRLAEADRERNAAERRADRAEVLSMISGTPAQQMPPPLAPPRWSNFPAPTRTPTRAVRHDVFYSDGGRNVRWVAPDDPEPLYPDSPGTRVFARYTPEHPATFSSHHTQHSPDRVVFPRLWMTLWAVM</sequence>
<accession>A0A067SQX7</accession>
<dbReference type="InterPro" id="IPR049203">
    <property type="entry name" value="DUF6818"/>
</dbReference>
<dbReference type="STRING" id="685588.A0A067SQX7"/>
<feature type="region of interest" description="Disordered" evidence="2">
    <location>
        <begin position="63"/>
        <end position="157"/>
    </location>
</feature>
<dbReference type="PANTHER" id="PTHR34409">
    <property type="entry name" value="SET DOMAIN-CONTAINING PROTEIN"/>
    <property type="match status" value="1"/>
</dbReference>